<evidence type="ECO:0000313" key="3">
    <source>
        <dbReference type="EMBL" id="KIZ16995.1"/>
    </source>
</evidence>
<proteinExistence type="predicted"/>
<organism evidence="3 4">
    <name type="scientific">Streptomyces natalensis ATCC 27448</name>
    <dbReference type="NCBI Taxonomy" id="1240678"/>
    <lineage>
        <taxon>Bacteria</taxon>
        <taxon>Bacillati</taxon>
        <taxon>Actinomycetota</taxon>
        <taxon>Actinomycetes</taxon>
        <taxon>Kitasatosporales</taxon>
        <taxon>Streptomycetaceae</taxon>
        <taxon>Streptomyces</taxon>
    </lineage>
</organism>
<dbReference type="RefSeq" id="WP_044365784.1">
    <property type="nucleotide sequence ID" value="NZ_JRKI01000026.1"/>
</dbReference>
<evidence type="ECO:0000313" key="4">
    <source>
        <dbReference type="Proteomes" id="UP000032458"/>
    </source>
</evidence>
<keyword evidence="4" id="KW-1185">Reference proteome</keyword>
<dbReference type="SUPFAM" id="SSF48239">
    <property type="entry name" value="Terpenoid cyclases/Protein prenyltransferases"/>
    <property type="match status" value="2"/>
</dbReference>
<dbReference type="EMBL" id="JRKI01000026">
    <property type="protein sequence ID" value="KIZ16995.1"/>
    <property type="molecule type" value="Genomic_DNA"/>
</dbReference>
<dbReference type="InterPro" id="IPR032696">
    <property type="entry name" value="SQ_cyclase_C"/>
</dbReference>
<sequence>MIVDEHGVLERMCALLPDLGNSRVSPSAYDTACLAMLRSPHGPGPGTPTFPQCARWLLARQHDDGSWGGTLPWPRERAVGTLAAVVALAGLTQEGHLPPERTAEAIARGTTYLGGIAAALRDASEDIVAFELIFPSLLEKATALGLPLPPAEFDWLHDLRRRKLRLLQQHRALGHAVHDLEIFDELPPGAVGAQSPDGGFGCSPAATARVLHDHPNPAALAYLRRTIDFCGHGAVPTIYPFGIYDRAWVIACLQKAGVDLPGMKPHITALAEAWGPDGVASESHGLPPDGDDTAMVFTVLRAAGHDIPADPLHHFRTPHGYTTYPMEMTASASCNAHILTALRAAARPDPDATQCAHDFLRRTRRADGTWADKWHISPYYTTACAVESLHGLDDDLCRPALTWVLRTQHPDGSWGSSAGNTEETAYALTILLSTEHPSGAAASRALARGTTYLARHADDEDHPELWIGKSLYTPLNVVRGLILSTLWRCMQAQPHPGA</sequence>
<dbReference type="Proteomes" id="UP000032458">
    <property type="component" value="Unassembled WGS sequence"/>
</dbReference>
<evidence type="ECO:0000256" key="1">
    <source>
        <dbReference type="ARBA" id="ARBA00022723"/>
    </source>
</evidence>
<dbReference type="GO" id="GO:0016102">
    <property type="term" value="P:diterpenoid biosynthetic process"/>
    <property type="evidence" value="ECO:0007669"/>
    <property type="project" value="TreeGrafter"/>
</dbReference>
<gene>
    <name evidence="3" type="ORF">SNA_18740</name>
</gene>
<dbReference type="InterPro" id="IPR008930">
    <property type="entry name" value="Terpenoid_cyclase/PrenylTrfase"/>
</dbReference>
<dbReference type="PANTHER" id="PTHR31739:SF25">
    <property type="entry name" value="(E,E)-GERANYLLINALOOL SYNTHASE"/>
    <property type="match status" value="1"/>
</dbReference>
<reference evidence="3 4" key="1">
    <citation type="submission" date="2014-09" db="EMBL/GenBank/DDBJ databases">
        <title>Draft genome sequence of Streptomyces natalensis ATCC 27448, producer of the antifungal pimaricin.</title>
        <authorList>
            <person name="Mendes M.V."/>
            <person name="Beites T."/>
            <person name="Pires S."/>
            <person name="Santos C.L."/>
            <person name="Moradas-Ferreira P."/>
        </authorList>
    </citation>
    <scope>NUCLEOTIDE SEQUENCE [LARGE SCALE GENOMIC DNA]</scope>
    <source>
        <strain evidence="3 4">ATCC 27448</strain>
    </source>
</reference>
<dbReference type="CDD" id="cd00688">
    <property type="entry name" value="ISOPREN_C2_like"/>
    <property type="match status" value="1"/>
</dbReference>
<dbReference type="PANTHER" id="PTHR31739">
    <property type="entry name" value="ENT-COPALYL DIPHOSPHATE SYNTHASE, CHLOROPLASTIC"/>
    <property type="match status" value="1"/>
</dbReference>
<dbReference type="AlphaFoldDB" id="A0A0D7CMA3"/>
<comment type="caution">
    <text evidence="3">The sequence shown here is derived from an EMBL/GenBank/DDBJ whole genome shotgun (WGS) entry which is preliminary data.</text>
</comment>
<dbReference type="Gene3D" id="1.50.10.160">
    <property type="match status" value="1"/>
</dbReference>
<evidence type="ECO:0000259" key="2">
    <source>
        <dbReference type="Pfam" id="PF13243"/>
    </source>
</evidence>
<dbReference type="GO" id="GO:0000287">
    <property type="term" value="F:magnesium ion binding"/>
    <property type="evidence" value="ECO:0007669"/>
    <property type="project" value="TreeGrafter"/>
</dbReference>
<dbReference type="SMR" id="A0A0D7CMA3"/>
<feature type="domain" description="Squalene cyclase C-terminal" evidence="2">
    <location>
        <begin position="331"/>
        <end position="427"/>
    </location>
</feature>
<protein>
    <recommendedName>
        <fullName evidence="2">Squalene cyclase C-terminal domain-containing protein</fullName>
    </recommendedName>
</protein>
<accession>A0A0D7CMA3</accession>
<dbReference type="GO" id="GO:0010333">
    <property type="term" value="F:terpene synthase activity"/>
    <property type="evidence" value="ECO:0007669"/>
    <property type="project" value="InterPro"/>
</dbReference>
<dbReference type="InterPro" id="IPR050148">
    <property type="entry name" value="Terpene_synthase-like"/>
</dbReference>
<dbReference type="Gene3D" id="1.50.10.20">
    <property type="match status" value="1"/>
</dbReference>
<dbReference type="Pfam" id="PF13243">
    <property type="entry name" value="SQHop_cyclase_C"/>
    <property type="match status" value="1"/>
</dbReference>
<keyword evidence="1" id="KW-0479">Metal-binding</keyword>
<dbReference type="PATRIC" id="fig|1240678.4.peg.3946"/>
<name>A0A0D7CMA3_9ACTN</name>